<accession>A0A9Y1BND8</accession>
<evidence type="ECO:0000256" key="2">
    <source>
        <dbReference type="ARBA" id="ARBA00022448"/>
    </source>
</evidence>
<feature type="transmembrane region" description="Helical" evidence="7">
    <location>
        <begin position="281"/>
        <end position="303"/>
    </location>
</feature>
<feature type="transmembrane region" description="Helical" evidence="7">
    <location>
        <begin position="104"/>
        <end position="127"/>
    </location>
</feature>
<evidence type="ECO:0000313" key="9">
    <source>
        <dbReference type="EMBL" id="UJG42248.1"/>
    </source>
</evidence>
<dbReference type="EMBL" id="CP084167">
    <property type="protein sequence ID" value="UJG42248.1"/>
    <property type="molecule type" value="Genomic_DNA"/>
</dbReference>
<dbReference type="InterPro" id="IPR036259">
    <property type="entry name" value="MFS_trans_sf"/>
</dbReference>
<feature type="transmembrane region" description="Helical" evidence="7">
    <location>
        <begin position="371"/>
        <end position="393"/>
    </location>
</feature>
<evidence type="ECO:0000256" key="6">
    <source>
        <dbReference type="ARBA" id="ARBA00023136"/>
    </source>
</evidence>
<dbReference type="PROSITE" id="PS50850">
    <property type="entry name" value="MFS"/>
    <property type="match status" value="1"/>
</dbReference>
<feature type="domain" description="Major facilitator superfamily (MFS) profile" evidence="8">
    <location>
        <begin position="5"/>
        <end position="500"/>
    </location>
</feature>
<keyword evidence="6 7" id="KW-0472">Membrane</keyword>
<evidence type="ECO:0000256" key="7">
    <source>
        <dbReference type="SAM" id="Phobius"/>
    </source>
</evidence>
<reference evidence="9" key="1">
    <citation type="journal article" date="2022" name="Nat. Microbiol.">
        <title>Unique mobile elements and scalable gene flow at the prokaryote-eukaryote boundary revealed by circularized Asgard archaea genomes.</title>
        <authorList>
            <person name="Wu F."/>
            <person name="Speth D.R."/>
            <person name="Philosof A."/>
            <person name="Cremiere A."/>
            <person name="Narayanan A."/>
            <person name="Barco R.A."/>
            <person name="Connon S.A."/>
            <person name="Amend J.P."/>
            <person name="Antoshechkin I.A."/>
            <person name="Orphan V.J."/>
        </authorList>
    </citation>
    <scope>NUCLEOTIDE SEQUENCE</scope>
    <source>
        <strain evidence="9">PR6</strain>
    </source>
</reference>
<feature type="transmembrane region" description="Helical" evidence="7">
    <location>
        <begin position="438"/>
        <end position="456"/>
    </location>
</feature>
<dbReference type="AlphaFoldDB" id="A0A9Y1BND8"/>
<feature type="transmembrane region" description="Helical" evidence="7">
    <location>
        <begin position="73"/>
        <end position="92"/>
    </location>
</feature>
<evidence type="ECO:0000256" key="4">
    <source>
        <dbReference type="ARBA" id="ARBA00022692"/>
    </source>
</evidence>
<evidence type="ECO:0000256" key="5">
    <source>
        <dbReference type="ARBA" id="ARBA00022989"/>
    </source>
</evidence>
<feature type="transmembrane region" description="Helical" evidence="7">
    <location>
        <begin position="7"/>
        <end position="30"/>
    </location>
</feature>
<dbReference type="InterPro" id="IPR011701">
    <property type="entry name" value="MFS"/>
</dbReference>
<dbReference type="SUPFAM" id="SSF103473">
    <property type="entry name" value="MFS general substrate transporter"/>
    <property type="match status" value="1"/>
</dbReference>
<dbReference type="InterPro" id="IPR050171">
    <property type="entry name" value="MFS_Transporters"/>
</dbReference>
<dbReference type="PANTHER" id="PTHR23517:SF3">
    <property type="entry name" value="INTEGRAL MEMBRANE TRANSPORT PROTEIN"/>
    <property type="match status" value="1"/>
</dbReference>
<evidence type="ECO:0000256" key="1">
    <source>
        <dbReference type="ARBA" id="ARBA00004651"/>
    </source>
</evidence>
<name>A0A9Y1BND8_9ARCH</name>
<evidence type="ECO:0000256" key="3">
    <source>
        <dbReference type="ARBA" id="ARBA00022475"/>
    </source>
</evidence>
<dbReference type="Gene3D" id="1.20.1250.20">
    <property type="entry name" value="MFS general substrate transporter like domains"/>
    <property type="match status" value="1"/>
</dbReference>
<feature type="transmembrane region" description="Helical" evidence="7">
    <location>
        <begin position="147"/>
        <end position="169"/>
    </location>
</feature>
<feature type="transmembrane region" description="Helical" evidence="7">
    <location>
        <begin position="42"/>
        <end position="61"/>
    </location>
</feature>
<keyword evidence="4 7" id="KW-0812">Transmembrane</keyword>
<keyword evidence="2" id="KW-0813">Transport</keyword>
<feature type="transmembrane region" description="Helical" evidence="7">
    <location>
        <begin position="476"/>
        <end position="495"/>
    </location>
</feature>
<feature type="transmembrane region" description="Helical" evidence="7">
    <location>
        <begin position="405"/>
        <end position="426"/>
    </location>
</feature>
<evidence type="ECO:0000259" key="8">
    <source>
        <dbReference type="PROSITE" id="PS50850"/>
    </source>
</evidence>
<proteinExistence type="predicted"/>
<feature type="transmembrane region" description="Helical" evidence="7">
    <location>
        <begin position="310"/>
        <end position="327"/>
    </location>
</feature>
<feature type="transmembrane region" description="Helical" evidence="7">
    <location>
        <begin position="333"/>
        <end position="350"/>
    </location>
</feature>
<organism evidence="9">
    <name type="scientific">Candidatus Heimdallarchaeum endolithica</name>
    <dbReference type="NCBI Taxonomy" id="2876572"/>
    <lineage>
        <taxon>Archaea</taxon>
        <taxon>Promethearchaeati</taxon>
        <taxon>Candidatus Heimdallarchaeota</taxon>
        <taxon>Candidatus Heimdallarchaeia (ex Rinke et al. 2021) (nom. nud.)</taxon>
        <taxon>Candidatus Heimdallarchaeales</taxon>
        <taxon>Candidatus Heimdallarchaeaceae</taxon>
        <taxon>Candidatus Heimdallarchaeum</taxon>
    </lineage>
</organism>
<protein>
    <submittedName>
        <fullName evidence="9">MFS transporter</fullName>
    </submittedName>
</protein>
<dbReference type="Pfam" id="PF07690">
    <property type="entry name" value="MFS_1"/>
    <property type="match status" value="1"/>
</dbReference>
<dbReference type="GO" id="GO:0022857">
    <property type="term" value="F:transmembrane transporter activity"/>
    <property type="evidence" value="ECO:0007669"/>
    <property type="project" value="InterPro"/>
</dbReference>
<feature type="transmembrane region" description="Helical" evidence="7">
    <location>
        <begin position="175"/>
        <end position="195"/>
    </location>
</feature>
<keyword evidence="3" id="KW-1003">Cell membrane</keyword>
<keyword evidence="5 7" id="KW-1133">Transmembrane helix</keyword>
<dbReference type="GO" id="GO:0005886">
    <property type="term" value="C:plasma membrane"/>
    <property type="evidence" value="ECO:0007669"/>
    <property type="project" value="UniProtKB-SubCell"/>
</dbReference>
<sequence>MRNKHFVSLSIFQIMAMFRRGIFYFFLSIYLKENLGVTNTEMTLYATLPMVANILTQSAVWGRISDKFQKRRLLIIFGELYAAVGYIVVYFIHKNMAINKSLHAAAYTIIIGFTIIEAGWSSSNLGWTALIADLTKETERGKIMGRLQFIGGIGNILGVTASGFLYLGGEGFSNGNLFFISSGIMVFSIIALFLIPESYAELEDSDVVSINNTILNKNEESMKKKGENNTVKNPQKICWEWQLFVWILVVLGIVNIGGNSINQMVSIYIRLPSTFAASDVIVAQLRNTSSIAMIIGGLLVGFLTKHFSDHTLLLIGFSFLFVGTLILPFAPSIVLIFVYMALLGLSRVWIQTISYSMITKIIPLEIRGKMMGYYNAAFYLSWGLGGTLITGPVADSIVGVNLVTLSIYVGFFIVSVCMWLATFFISYFKLNKTKSIQISSFSISFVFSVIVAFLFSQKIANWISSGGNSDAYSYKVTFYIAALIIVIGILTYMLLRPEKFELFKTKNKEKTKIKK</sequence>
<dbReference type="Proteomes" id="UP001200513">
    <property type="component" value="Chromosome"/>
</dbReference>
<comment type="subcellular location">
    <subcellularLocation>
        <location evidence="1">Cell membrane</location>
        <topology evidence="1">Multi-pass membrane protein</topology>
    </subcellularLocation>
</comment>
<dbReference type="PANTHER" id="PTHR23517">
    <property type="entry name" value="RESISTANCE PROTEIN MDTM, PUTATIVE-RELATED-RELATED"/>
    <property type="match status" value="1"/>
</dbReference>
<feature type="transmembrane region" description="Helical" evidence="7">
    <location>
        <begin position="243"/>
        <end position="261"/>
    </location>
</feature>
<dbReference type="InterPro" id="IPR020846">
    <property type="entry name" value="MFS_dom"/>
</dbReference>
<gene>
    <name evidence="9" type="ORF">K9W46_07485</name>
</gene>